<dbReference type="SUPFAM" id="SSF53756">
    <property type="entry name" value="UDP-Glycosyltransferase/glycogen phosphorylase"/>
    <property type="match status" value="1"/>
</dbReference>
<dbReference type="EMBL" id="JAAMPC010000005">
    <property type="protein sequence ID" value="KAG2310986.1"/>
    <property type="molecule type" value="Genomic_DNA"/>
</dbReference>
<dbReference type="PANTHER" id="PTHR46686">
    <property type="entry name" value="GLYCOSYLTRANSFERASE"/>
    <property type="match status" value="1"/>
</dbReference>
<keyword evidence="2" id="KW-1185">Reference proteome</keyword>
<protein>
    <recommendedName>
        <fullName evidence="3">Glycosyltransferase</fullName>
    </recommendedName>
</protein>
<evidence type="ECO:0008006" key="3">
    <source>
        <dbReference type="Google" id="ProtNLM"/>
    </source>
</evidence>
<accession>A0A8X7VGU9</accession>
<organism evidence="1 2">
    <name type="scientific">Brassica carinata</name>
    <name type="common">Ethiopian mustard</name>
    <name type="synonym">Abyssinian cabbage</name>
    <dbReference type="NCBI Taxonomy" id="52824"/>
    <lineage>
        <taxon>Eukaryota</taxon>
        <taxon>Viridiplantae</taxon>
        <taxon>Streptophyta</taxon>
        <taxon>Embryophyta</taxon>
        <taxon>Tracheophyta</taxon>
        <taxon>Spermatophyta</taxon>
        <taxon>Magnoliopsida</taxon>
        <taxon>eudicotyledons</taxon>
        <taxon>Gunneridae</taxon>
        <taxon>Pentapetalae</taxon>
        <taxon>rosids</taxon>
        <taxon>malvids</taxon>
        <taxon>Brassicales</taxon>
        <taxon>Brassicaceae</taxon>
        <taxon>Brassiceae</taxon>
        <taxon>Brassica</taxon>
    </lineage>
</organism>
<dbReference type="Gene3D" id="3.40.50.2000">
    <property type="entry name" value="Glycogen Phosphorylase B"/>
    <property type="match status" value="1"/>
</dbReference>
<dbReference type="AlphaFoldDB" id="A0A8X7VGU9"/>
<dbReference type="Proteomes" id="UP000886595">
    <property type="component" value="Unassembled WGS sequence"/>
</dbReference>
<dbReference type="OrthoDB" id="1669237at2759"/>
<evidence type="ECO:0000313" key="1">
    <source>
        <dbReference type="EMBL" id="KAG2310986.1"/>
    </source>
</evidence>
<dbReference type="PANTHER" id="PTHR46686:SF4">
    <property type="entry name" value="GLYCOSYLTRANSFERASE FAMILY 4 PROTEIN"/>
    <property type="match status" value="1"/>
</dbReference>
<proteinExistence type="predicted"/>
<name>A0A8X7VGU9_BRACI</name>
<sequence length="92" mass="9922">MVSGKPVLATRLASITGSVVVGPHLGYTFSPNVESLAAAISRGVSDGTEELERKGREARKRSLRLFTASKMADAYERLFLCISDKSYSTIQA</sequence>
<comment type="caution">
    <text evidence="1">The sequence shown here is derived from an EMBL/GenBank/DDBJ whole genome shotgun (WGS) entry which is preliminary data.</text>
</comment>
<reference evidence="1 2" key="1">
    <citation type="submission" date="2020-02" db="EMBL/GenBank/DDBJ databases">
        <authorList>
            <person name="Ma Q."/>
            <person name="Huang Y."/>
            <person name="Song X."/>
            <person name="Pei D."/>
        </authorList>
    </citation>
    <scope>NUCLEOTIDE SEQUENCE [LARGE SCALE GENOMIC DNA]</scope>
    <source>
        <strain evidence="1">Sxm20200214</strain>
        <tissue evidence="1">Leaf</tissue>
    </source>
</reference>
<evidence type="ECO:0000313" key="2">
    <source>
        <dbReference type="Proteomes" id="UP000886595"/>
    </source>
</evidence>
<gene>
    <name evidence="1" type="ORF">Bca52824_022543</name>
</gene>